<dbReference type="Pfam" id="PF00583">
    <property type="entry name" value="Acetyltransf_1"/>
    <property type="match status" value="1"/>
</dbReference>
<dbReference type="EMBL" id="QJKB01000003">
    <property type="protein sequence ID" value="PXX43740.1"/>
    <property type="molecule type" value="Genomic_DNA"/>
</dbReference>
<sequence>MTEITTGEAVKAALRICKQDEQTNCRHVLLSAFLDKQHVGALDCSILAGQVCVHVLYVKPSYRELGIAKAMLAQLHAEYPELEVVCDKQVAH</sequence>
<accession>A0A318J7U7</accession>
<dbReference type="GO" id="GO:0016747">
    <property type="term" value="F:acyltransferase activity, transferring groups other than amino-acyl groups"/>
    <property type="evidence" value="ECO:0007669"/>
    <property type="project" value="InterPro"/>
</dbReference>
<reference evidence="2 3" key="1">
    <citation type="submission" date="2018-05" db="EMBL/GenBank/DDBJ databases">
        <title>Genomic Encyclopedia of Type Strains, Phase IV (KMG-IV): sequencing the most valuable type-strain genomes for metagenomic binning, comparative biology and taxonomic classification.</title>
        <authorList>
            <person name="Goeker M."/>
        </authorList>
    </citation>
    <scope>NUCLEOTIDE SEQUENCE [LARGE SCALE GENOMIC DNA]</scope>
    <source>
        <strain evidence="2 3">DSM 19792</strain>
    </source>
</reference>
<feature type="domain" description="N-acetyltransferase" evidence="1">
    <location>
        <begin position="20"/>
        <end position="78"/>
    </location>
</feature>
<dbReference type="AlphaFoldDB" id="A0A318J7U7"/>
<evidence type="ECO:0000313" key="2">
    <source>
        <dbReference type="EMBL" id="PXX43740.1"/>
    </source>
</evidence>
<protein>
    <submittedName>
        <fullName evidence="2">Acetyltransferase (GNAT) family protein</fullName>
    </submittedName>
</protein>
<comment type="caution">
    <text evidence="2">The sequence shown here is derived from an EMBL/GenBank/DDBJ whole genome shotgun (WGS) entry which is preliminary data.</text>
</comment>
<dbReference type="RefSeq" id="WP_170133484.1">
    <property type="nucleotide sequence ID" value="NZ_QJKB01000003.1"/>
</dbReference>
<evidence type="ECO:0000313" key="3">
    <source>
        <dbReference type="Proteomes" id="UP000247792"/>
    </source>
</evidence>
<dbReference type="InterPro" id="IPR016181">
    <property type="entry name" value="Acyl_CoA_acyltransferase"/>
</dbReference>
<keyword evidence="3" id="KW-1185">Reference proteome</keyword>
<name>A0A318J7U7_9BURK</name>
<organism evidence="2 3">
    <name type="scientific">Undibacterium pigrum</name>
    <dbReference type="NCBI Taxonomy" id="401470"/>
    <lineage>
        <taxon>Bacteria</taxon>
        <taxon>Pseudomonadati</taxon>
        <taxon>Pseudomonadota</taxon>
        <taxon>Betaproteobacteria</taxon>
        <taxon>Burkholderiales</taxon>
        <taxon>Oxalobacteraceae</taxon>
        <taxon>Undibacterium</taxon>
    </lineage>
</organism>
<dbReference type="CDD" id="cd04301">
    <property type="entry name" value="NAT_SF"/>
    <property type="match status" value="1"/>
</dbReference>
<dbReference type="Proteomes" id="UP000247792">
    <property type="component" value="Unassembled WGS sequence"/>
</dbReference>
<dbReference type="InterPro" id="IPR000182">
    <property type="entry name" value="GNAT_dom"/>
</dbReference>
<gene>
    <name evidence="2" type="ORF">DFR42_1038</name>
</gene>
<evidence type="ECO:0000259" key="1">
    <source>
        <dbReference type="Pfam" id="PF00583"/>
    </source>
</evidence>
<proteinExistence type="predicted"/>
<keyword evidence="2" id="KW-0808">Transferase</keyword>
<dbReference type="Gene3D" id="3.40.630.30">
    <property type="match status" value="1"/>
</dbReference>
<dbReference type="SUPFAM" id="SSF55729">
    <property type="entry name" value="Acyl-CoA N-acyltransferases (Nat)"/>
    <property type="match status" value="1"/>
</dbReference>